<gene>
    <name evidence="3" type="ORF">F3Y22_tig00006666pilonHSYRG00008</name>
</gene>
<evidence type="ECO:0000313" key="4">
    <source>
        <dbReference type="Proteomes" id="UP000436088"/>
    </source>
</evidence>
<organism evidence="3 4">
    <name type="scientific">Hibiscus syriacus</name>
    <name type="common">Rose of Sharon</name>
    <dbReference type="NCBI Taxonomy" id="106335"/>
    <lineage>
        <taxon>Eukaryota</taxon>
        <taxon>Viridiplantae</taxon>
        <taxon>Streptophyta</taxon>
        <taxon>Embryophyta</taxon>
        <taxon>Tracheophyta</taxon>
        <taxon>Spermatophyta</taxon>
        <taxon>Magnoliopsida</taxon>
        <taxon>eudicotyledons</taxon>
        <taxon>Gunneridae</taxon>
        <taxon>Pentapetalae</taxon>
        <taxon>rosids</taxon>
        <taxon>malvids</taxon>
        <taxon>Malvales</taxon>
        <taxon>Malvaceae</taxon>
        <taxon>Malvoideae</taxon>
        <taxon>Hibiscus</taxon>
    </lineage>
</organism>
<dbReference type="PROSITE" id="PS51375">
    <property type="entry name" value="PPR"/>
    <property type="match status" value="2"/>
</dbReference>
<dbReference type="NCBIfam" id="TIGR00756">
    <property type="entry name" value="PPR"/>
    <property type="match status" value="1"/>
</dbReference>
<dbReference type="Proteomes" id="UP000436088">
    <property type="component" value="Unassembled WGS sequence"/>
</dbReference>
<sequence>MAIKACVSLMDMEMGEDIWRKAVDFGYLNDVFVASSILNLYVKCGKMDEAVVVFNKMPMKDLVCWTTTHSQYALRVFKKMPSKNDISYGALISGFMHWNCWLDLEQVPGTAMIDVYAKCGLLSYAVAVFDRIVSKDMIFWNAMIASYGVHGHGKEALSLSCQLTNMSLKPVHATFTAPLISPLRTVAAVTVRKLMKDPGRNVPGYSVLDVNGKLPGFLMRDKTHHEYEAIAFALDKLNREMIFMVK</sequence>
<evidence type="ECO:0000256" key="2">
    <source>
        <dbReference type="PROSITE-ProRule" id="PRU00708"/>
    </source>
</evidence>
<dbReference type="Gene3D" id="1.25.40.10">
    <property type="entry name" value="Tetratricopeptide repeat domain"/>
    <property type="match status" value="2"/>
</dbReference>
<dbReference type="InterPro" id="IPR046960">
    <property type="entry name" value="PPR_At4g14850-like_plant"/>
</dbReference>
<evidence type="ECO:0000256" key="1">
    <source>
        <dbReference type="ARBA" id="ARBA00022737"/>
    </source>
</evidence>
<dbReference type="GO" id="GO:0003723">
    <property type="term" value="F:RNA binding"/>
    <property type="evidence" value="ECO:0007669"/>
    <property type="project" value="InterPro"/>
</dbReference>
<evidence type="ECO:0000313" key="3">
    <source>
        <dbReference type="EMBL" id="KAE8726509.1"/>
    </source>
</evidence>
<feature type="repeat" description="PPR" evidence="2">
    <location>
        <begin position="30"/>
        <end position="64"/>
    </location>
</feature>
<dbReference type="PANTHER" id="PTHR47926:SF405">
    <property type="entry name" value="DYW DOMAIN-CONTAINING PROTEIN"/>
    <property type="match status" value="1"/>
</dbReference>
<keyword evidence="1" id="KW-0677">Repeat</keyword>
<feature type="repeat" description="PPR" evidence="2">
    <location>
        <begin position="136"/>
        <end position="170"/>
    </location>
</feature>
<dbReference type="InterPro" id="IPR002885">
    <property type="entry name" value="PPR_rpt"/>
</dbReference>
<dbReference type="PANTHER" id="PTHR47926">
    <property type="entry name" value="PENTATRICOPEPTIDE REPEAT-CONTAINING PROTEIN"/>
    <property type="match status" value="1"/>
</dbReference>
<dbReference type="InterPro" id="IPR011990">
    <property type="entry name" value="TPR-like_helical_dom_sf"/>
</dbReference>
<protein>
    <recommendedName>
        <fullName evidence="5">Pentatricopeptide repeat-containing protein</fullName>
    </recommendedName>
</protein>
<name>A0A6A3CHC0_HIBSY</name>
<dbReference type="Pfam" id="PF01535">
    <property type="entry name" value="PPR"/>
    <property type="match status" value="3"/>
</dbReference>
<keyword evidence="4" id="KW-1185">Reference proteome</keyword>
<reference evidence="3" key="1">
    <citation type="submission" date="2019-09" db="EMBL/GenBank/DDBJ databases">
        <title>Draft genome information of white flower Hibiscus syriacus.</title>
        <authorList>
            <person name="Kim Y.-M."/>
        </authorList>
    </citation>
    <scope>NUCLEOTIDE SEQUENCE [LARGE SCALE GENOMIC DNA]</scope>
    <source>
        <strain evidence="3">YM2019G1</strain>
    </source>
</reference>
<evidence type="ECO:0008006" key="5">
    <source>
        <dbReference type="Google" id="ProtNLM"/>
    </source>
</evidence>
<comment type="caution">
    <text evidence="3">The sequence shown here is derived from an EMBL/GenBank/DDBJ whole genome shotgun (WGS) entry which is preliminary data.</text>
</comment>
<dbReference type="AlphaFoldDB" id="A0A6A3CHC0"/>
<dbReference type="GO" id="GO:0009451">
    <property type="term" value="P:RNA modification"/>
    <property type="evidence" value="ECO:0007669"/>
    <property type="project" value="InterPro"/>
</dbReference>
<proteinExistence type="predicted"/>
<accession>A0A6A3CHC0</accession>
<dbReference type="EMBL" id="VEPZ02000355">
    <property type="protein sequence ID" value="KAE8726509.1"/>
    <property type="molecule type" value="Genomic_DNA"/>
</dbReference>